<keyword evidence="2" id="KW-0560">Oxidoreductase</keyword>
<dbReference type="GO" id="GO:0046872">
    <property type="term" value="F:metal ion binding"/>
    <property type="evidence" value="ECO:0007669"/>
    <property type="project" value="InterPro"/>
</dbReference>
<accession>A0A6J7FZU0</accession>
<dbReference type="Gene3D" id="3.40.50.1970">
    <property type="match status" value="1"/>
</dbReference>
<protein>
    <submittedName>
        <fullName evidence="5">Unannotated protein</fullName>
    </submittedName>
</protein>
<feature type="domain" description="Fe-containing alcohol dehydrogenase-like C-terminal" evidence="4">
    <location>
        <begin position="188"/>
        <end position="303"/>
    </location>
</feature>
<name>A0A6J7FZU0_9ZZZZ</name>
<dbReference type="InterPro" id="IPR056798">
    <property type="entry name" value="ADH_Fe_C"/>
</dbReference>
<dbReference type="PANTHER" id="PTHR11496">
    <property type="entry name" value="ALCOHOL DEHYDROGENASE"/>
    <property type="match status" value="1"/>
</dbReference>
<dbReference type="FunFam" id="3.40.50.1970:FF:000003">
    <property type="entry name" value="Alcohol dehydrogenase, iron-containing"/>
    <property type="match status" value="1"/>
</dbReference>
<sequence>MSMRSFAVPTSVMSGLGSLERLPNVLEKFDIQAAVIVVDSGLVGHGIVDFVLSHAPNLKPLTTLSFSTNPPASEVDEASEEARRLGAKLVIGIGGGSALGAAKAIAIRLTNDGSIFDYEGSNKVLRPPAPCIAIPTTAGSGSEVSNALVLHVEDRSTELVVRGQGCEPRVAFLDGRVLRLLPEAPMTYAALDALSHGLESLWSQNRSFFTDCLASGAIKRIVSLLPVALEGIASGANALGNNDEVLQGLLEASCAANMACGNSGLGLVHALSSSPEIPLPHGLQNGILLPHVAEFNAQVSPTDVGHLVGQIHELYERISFDPTFAQPVQIEKFIRASQNHPFRENNLRASTDDDLAQILVAAGAVAS</sequence>
<organism evidence="5">
    <name type="scientific">freshwater metagenome</name>
    <dbReference type="NCBI Taxonomy" id="449393"/>
    <lineage>
        <taxon>unclassified sequences</taxon>
        <taxon>metagenomes</taxon>
        <taxon>ecological metagenomes</taxon>
    </lineage>
</organism>
<comment type="similarity">
    <text evidence="1">Belongs to the iron-containing alcohol dehydrogenase family.</text>
</comment>
<evidence type="ECO:0000256" key="1">
    <source>
        <dbReference type="ARBA" id="ARBA00007358"/>
    </source>
</evidence>
<feature type="domain" description="Alcohol dehydrogenase iron-type/glycerol dehydrogenase GldA" evidence="3">
    <location>
        <begin position="9"/>
        <end position="174"/>
    </location>
</feature>
<evidence type="ECO:0000259" key="4">
    <source>
        <dbReference type="Pfam" id="PF25137"/>
    </source>
</evidence>
<dbReference type="Pfam" id="PF00465">
    <property type="entry name" value="Fe-ADH"/>
    <property type="match status" value="1"/>
</dbReference>
<dbReference type="InterPro" id="IPR001670">
    <property type="entry name" value="ADH_Fe/GldA"/>
</dbReference>
<proteinExistence type="inferred from homology"/>
<dbReference type="CDD" id="cd08551">
    <property type="entry name" value="Fe-ADH"/>
    <property type="match status" value="1"/>
</dbReference>
<dbReference type="PANTHER" id="PTHR11496:SF102">
    <property type="entry name" value="ALCOHOL DEHYDROGENASE 4"/>
    <property type="match status" value="1"/>
</dbReference>
<dbReference type="Pfam" id="PF25137">
    <property type="entry name" value="ADH_Fe_C"/>
    <property type="match status" value="1"/>
</dbReference>
<dbReference type="InterPro" id="IPR039697">
    <property type="entry name" value="Alcohol_dehydrogenase_Fe"/>
</dbReference>
<evidence type="ECO:0000259" key="3">
    <source>
        <dbReference type="Pfam" id="PF00465"/>
    </source>
</evidence>
<reference evidence="5" key="1">
    <citation type="submission" date="2020-05" db="EMBL/GenBank/DDBJ databases">
        <authorList>
            <person name="Chiriac C."/>
            <person name="Salcher M."/>
            <person name="Ghai R."/>
            <person name="Kavagutti S V."/>
        </authorList>
    </citation>
    <scope>NUCLEOTIDE SEQUENCE</scope>
</reference>
<dbReference type="GO" id="GO:0004022">
    <property type="term" value="F:alcohol dehydrogenase (NAD+) activity"/>
    <property type="evidence" value="ECO:0007669"/>
    <property type="project" value="TreeGrafter"/>
</dbReference>
<evidence type="ECO:0000256" key="2">
    <source>
        <dbReference type="ARBA" id="ARBA00023002"/>
    </source>
</evidence>
<dbReference type="EMBL" id="CAFBMB010000066">
    <property type="protein sequence ID" value="CAB4901211.1"/>
    <property type="molecule type" value="Genomic_DNA"/>
</dbReference>
<evidence type="ECO:0000313" key="5">
    <source>
        <dbReference type="EMBL" id="CAB4901211.1"/>
    </source>
</evidence>
<gene>
    <name evidence="5" type="ORF">UFOPK3516_00948</name>
</gene>
<dbReference type="AlphaFoldDB" id="A0A6J7FZU0"/>
<dbReference type="SUPFAM" id="SSF56796">
    <property type="entry name" value="Dehydroquinate synthase-like"/>
    <property type="match status" value="1"/>
</dbReference>
<dbReference type="Gene3D" id="1.20.1090.10">
    <property type="entry name" value="Dehydroquinate synthase-like - alpha domain"/>
    <property type="match status" value="1"/>
</dbReference>